<gene>
    <name evidence="6" type="ORF">ACFL6M_04205</name>
</gene>
<name>A0ABV6YKC7_UNCEI</name>
<keyword evidence="3" id="KW-1133">Transmembrane helix</keyword>
<evidence type="ECO:0000259" key="4">
    <source>
        <dbReference type="Pfam" id="PF02563"/>
    </source>
</evidence>
<evidence type="ECO:0000256" key="1">
    <source>
        <dbReference type="ARBA" id="ARBA00022729"/>
    </source>
</evidence>
<dbReference type="Pfam" id="PF10531">
    <property type="entry name" value="SLBB"/>
    <property type="match status" value="2"/>
</dbReference>
<keyword evidence="3" id="KW-0812">Transmembrane</keyword>
<dbReference type="Pfam" id="PF02563">
    <property type="entry name" value="Poly_export"/>
    <property type="match status" value="1"/>
</dbReference>
<dbReference type="InterPro" id="IPR049712">
    <property type="entry name" value="Poly_export"/>
</dbReference>
<protein>
    <submittedName>
        <fullName evidence="6">SLBB domain-containing protein</fullName>
    </submittedName>
</protein>
<keyword evidence="7" id="KW-1185">Reference proteome</keyword>
<accession>A0ABV6YKC7</accession>
<dbReference type="Proteomes" id="UP001593833">
    <property type="component" value="Unassembled WGS sequence"/>
</dbReference>
<keyword evidence="3" id="KW-0472">Membrane</keyword>
<feature type="domain" description="Soluble ligand binding" evidence="5">
    <location>
        <begin position="160"/>
        <end position="205"/>
    </location>
</feature>
<evidence type="ECO:0000256" key="2">
    <source>
        <dbReference type="SAM" id="MobiDB-lite"/>
    </source>
</evidence>
<evidence type="ECO:0000256" key="3">
    <source>
        <dbReference type="SAM" id="Phobius"/>
    </source>
</evidence>
<evidence type="ECO:0000313" key="6">
    <source>
        <dbReference type="EMBL" id="MFC1572782.1"/>
    </source>
</evidence>
<dbReference type="Gene3D" id="3.10.560.10">
    <property type="entry name" value="Outer membrane lipoprotein wza domain like"/>
    <property type="match status" value="1"/>
</dbReference>
<reference evidence="6 7" key="1">
    <citation type="submission" date="2024-09" db="EMBL/GenBank/DDBJ databases">
        <authorList>
            <person name="D'Angelo T."/>
        </authorList>
    </citation>
    <scope>NUCLEOTIDE SEQUENCE [LARGE SCALE GENOMIC DNA]</scope>
    <source>
        <strain evidence="6">SAG AM-320-E07</strain>
    </source>
</reference>
<feature type="domain" description="Polysaccharide export protein N-terminal" evidence="4">
    <location>
        <begin position="77"/>
        <end position="149"/>
    </location>
</feature>
<dbReference type="InterPro" id="IPR003715">
    <property type="entry name" value="Poly_export_N"/>
</dbReference>
<keyword evidence="1" id="KW-0732">Signal</keyword>
<feature type="region of interest" description="Disordered" evidence="2">
    <location>
        <begin position="35"/>
        <end position="60"/>
    </location>
</feature>
<organism evidence="6 7">
    <name type="scientific">Eiseniibacteriota bacterium</name>
    <dbReference type="NCBI Taxonomy" id="2212470"/>
    <lineage>
        <taxon>Bacteria</taxon>
        <taxon>Candidatus Eiseniibacteriota</taxon>
    </lineage>
</organism>
<dbReference type="EMBL" id="JBHPKH010000039">
    <property type="protein sequence ID" value="MFC1572782.1"/>
    <property type="molecule type" value="Genomic_DNA"/>
</dbReference>
<dbReference type="Gene3D" id="3.30.1950.10">
    <property type="entry name" value="wza like domain"/>
    <property type="match status" value="1"/>
</dbReference>
<evidence type="ECO:0000313" key="7">
    <source>
        <dbReference type="Proteomes" id="UP001593833"/>
    </source>
</evidence>
<dbReference type="PANTHER" id="PTHR33619">
    <property type="entry name" value="POLYSACCHARIDE EXPORT PROTEIN GFCE-RELATED"/>
    <property type="match status" value="1"/>
</dbReference>
<dbReference type="PANTHER" id="PTHR33619:SF3">
    <property type="entry name" value="POLYSACCHARIDE EXPORT PROTEIN GFCE-RELATED"/>
    <property type="match status" value="1"/>
</dbReference>
<evidence type="ECO:0000259" key="5">
    <source>
        <dbReference type="Pfam" id="PF10531"/>
    </source>
</evidence>
<dbReference type="InterPro" id="IPR019554">
    <property type="entry name" value="Soluble_ligand-bd"/>
</dbReference>
<sequence>MAQARFFSFIGLSTLGVLCGAILTAWLPSTTHALGSRSSSALDPDIVRGQTSKTKNQERYTPRSTRLDDLVLEEAVDPANYRLAPGDRLVLSVWGAADIDFDLEVAADGTLLVPTIGVFAANGLSLDAATDLIREGCVDRYPNSDVSLTLVRPAWIRIPITGGVLSPDTYTVLSTSRLSELAFLAGGLSEGADSRAILIQSNDGTERRCDLLSWQTDGVPEGNPSLRFGDRVHVAPARSVYRVRGVFPQDDDATVGGASLLDRPFQPRTHLVPTRPGDNLSFVLRAAGGRTAGNCRDGVWVRRGEQGGKGDGTFWVDLDEAGSFLMEEKDDIEVPFCREWIAVGGSVSRPGLYPFLPGETVAGYVYAAGGPNEIGRTGGWKISGPHEATLRAVAPGDTVLAGSQIWVPERKSHTVSRLITPIGTAVAIIVSIIALTR</sequence>
<feature type="transmembrane region" description="Helical" evidence="3">
    <location>
        <begin position="418"/>
        <end position="436"/>
    </location>
</feature>
<proteinExistence type="predicted"/>
<comment type="caution">
    <text evidence="6">The sequence shown here is derived from an EMBL/GenBank/DDBJ whole genome shotgun (WGS) entry which is preliminary data.</text>
</comment>
<feature type="domain" description="Soluble ligand binding" evidence="5">
    <location>
        <begin position="342"/>
        <end position="376"/>
    </location>
</feature>